<keyword evidence="1" id="KW-0813">Transport</keyword>
<dbReference type="GO" id="GO:0034703">
    <property type="term" value="C:cation channel complex"/>
    <property type="evidence" value="ECO:0007669"/>
    <property type="project" value="TreeGrafter"/>
</dbReference>
<dbReference type="InterPro" id="IPR002153">
    <property type="entry name" value="TRPC_channel"/>
</dbReference>
<gene>
    <name evidence="5" type="ORF">OS493_008426</name>
</gene>
<dbReference type="GO" id="GO:0005886">
    <property type="term" value="C:plasma membrane"/>
    <property type="evidence" value="ECO:0007669"/>
    <property type="project" value="TreeGrafter"/>
</dbReference>
<name>A0A9X0A447_9CNID</name>
<keyword evidence="4" id="KW-1133">Transmembrane helix</keyword>
<keyword evidence="4" id="KW-0472">Membrane</keyword>
<reference evidence="5" key="1">
    <citation type="submission" date="2023-01" db="EMBL/GenBank/DDBJ databases">
        <title>Genome assembly of the deep-sea coral Lophelia pertusa.</title>
        <authorList>
            <person name="Herrera S."/>
            <person name="Cordes E."/>
        </authorList>
    </citation>
    <scope>NUCLEOTIDE SEQUENCE</scope>
    <source>
        <strain evidence="5">USNM1676648</strain>
        <tissue evidence="5">Polyp</tissue>
    </source>
</reference>
<dbReference type="GO" id="GO:0070679">
    <property type="term" value="F:inositol 1,4,5 trisphosphate binding"/>
    <property type="evidence" value="ECO:0007669"/>
    <property type="project" value="TreeGrafter"/>
</dbReference>
<evidence type="ECO:0000313" key="6">
    <source>
        <dbReference type="Proteomes" id="UP001163046"/>
    </source>
</evidence>
<keyword evidence="3" id="KW-0407">Ion channel</keyword>
<evidence type="ECO:0000256" key="3">
    <source>
        <dbReference type="ARBA" id="ARBA00023303"/>
    </source>
</evidence>
<keyword evidence="6" id="KW-1185">Reference proteome</keyword>
<feature type="transmembrane region" description="Helical" evidence="4">
    <location>
        <begin position="82"/>
        <end position="103"/>
    </location>
</feature>
<dbReference type="OrthoDB" id="25503at2759"/>
<evidence type="ECO:0008006" key="7">
    <source>
        <dbReference type="Google" id="ProtNLM"/>
    </source>
</evidence>
<evidence type="ECO:0000256" key="2">
    <source>
        <dbReference type="ARBA" id="ARBA00023065"/>
    </source>
</evidence>
<dbReference type="GO" id="GO:0051480">
    <property type="term" value="P:regulation of cytosolic calcium ion concentration"/>
    <property type="evidence" value="ECO:0007669"/>
    <property type="project" value="TreeGrafter"/>
</dbReference>
<evidence type="ECO:0000256" key="4">
    <source>
        <dbReference type="SAM" id="Phobius"/>
    </source>
</evidence>
<accession>A0A9X0A447</accession>
<dbReference type="EMBL" id="MU825399">
    <property type="protein sequence ID" value="KAJ7393126.1"/>
    <property type="molecule type" value="Genomic_DNA"/>
</dbReference>
<dbReference type="PANTHER" id="PTHR10117:SF54">
    <property type="entry name" value="TRANSIENT RECEPTOR POTENTIAL-GAMMA PROTEIN"/>
    <property type="match status" value="1"/>
</dbReference>
<evidence type="ECO:0000256" key="1">
    <source>
        <dbReference type="ARBA" id="ARBA00022448"/>
    </source>
</evidence>
<proteinExistence type="predicted"/>
<keyword evidence="4" id="KW-0812">Transmembrane</keyword>
<sequence>MTIVWQFTAAVFAFSLAITKIYMAEKSFHVGTSSHQKLACKTSGAACWWEILTHLSWSLLEKEQDFNPLDSVDTPSVTLATWFYAAFLFIGVILLVNMLIALLSNTYKRVEVSDFIPFFIFSGKSSRSYFRFAVVITQRSKRQTSTPLPGFTALEKEA</sequence>
<comment type="caution">
    <text evidence="5">The sequence shown here is derived from an EMBL/GenBank/DDBJ whole genome shotgun (WGS) entry which is preliminary data.</text>
</comment>
<dbReference type="Proteomes" id="UP001163046">
    <property type="component" value="Unassembled WGS sequence"/>
</dbReference>
<keyword evidence="2" id="KW-0406">Ion transport</keyword>
<dbReference type="AlphaFoldDB" id="A0A9X0A447"/>
<organism evidence="5 6">
    <name type="scientific">Desmophyllum pertusum</name>
    <dbReference type="NCBI Taxonomy" id="174260"/>
    <lineage>
        <taxon>Eukaryota</taxon>
        <taxon>Metazoa</taxon>
        <taxon>Cnidaria</taxon>
        <taxon>Anthozoa</taxon>
        <taxon>Hexacorallia</taxon>
        <taxon>Scleractinia</taxon>
        <taxon>Caryophylliina</taxon>
        <taxon>Caryophylliidae</taxon>
        <taxon>Desmophyllum</taxon>
    </lineage>
</organism>
<dbReference type="PANTHER" id="PTHR10117">
    <property type="entry name" value="TRANSIENT RECEPTOR POTENTIAL CHANNEL"/>
    <property type="match status" value="1"/>
</dbReference>
<protein>
    <recommendedName>
        <fullName evidence="7">Ion transport domain-containing protein</fullName>
    </recommendedName>
</protein>
<dbReference type="GO" id="GO:0015279">
    <property type="term" value="F:store-operated calcium channel activity"/>
    <property type="evidence" value="ECO:0007669"/>
    <property type="project" value="TreeGrafter"/>
</dbReference>
<evidence type="ECO:0000313" key="5">
    <source>
        <dbReference type="EMBL" id="KAJ7393126.1"/>
    </source>
</evidence>